<feature type="transmembrane region" description="Helical" evidence="5">
    <location>
        <begin position="65"/>
        <end position="83"/>
    </location>
</feature>
<feature type="domain" description="Peptidase S54 rhomboid" evidence="6">
    <location>
        <begin position="50"/>
        <end position="196"/>
    </location>
</feature>
<dbReference type="SUPFAM" id="SSF144091">
    <property type="entry name" value="Rhomboid-like"/>
    <property type="match status" value="1"/>
</dbReference>
<reference evidence="8 9" key="1">
    <citation type="journal article" date="2009" name="Stand. Genomic Sci.">
        <title>Complete genome sequence of Rhodothermus marinus type strain (R-10).</title>
        <authorList>
            <person name="Nolan M."/>
            <person name="Tindall B.J."/>
            <person name="Pomrenke H."/>
            <person name="Lapidus A."/>
            <person name="Copeland A."/>
            <person name="Glavina Del Rio T."/>
            <person name="Lucas S."/>
            <person name="Chen F."/>
            <person name="Tice H."/>
            <person name="Cheng J.F."/>
            <person name="Saunders E."/>
            <person name="Han C."/>
            <person name="Bruce D."/>
            <person name="Goodwin L."/>
            <person name="Chain P."/>
            <person name="Pitluck S."/>
            <person name="Ovchinikova G."/>
            <person name="Pati A."/>
            <person name="Ivanova N."/>
            <person name="Mavromatis K."/>
            <person name="Chen A."/>
            <person name="Palaniappan K."/>
            <person name="Land M."/>
            <person name="Hauser L."/>
            <person name="Chang Y.J."/>
            <person name="Jeffries C.D."/>
            <person name="Brettin T."/>
            <person name="Goker M."/>
            <person name="Bristow J."/>
            <person name="Eisen J.A."/>
            <person name="Markowitz V."/>
            <person name="Hugenholtz P."/>
            <person name="Kyrpides N.C."/>
            <person name="Klenk H.P."/>
            <person name="Detter J.C."/>
        </authorList>
    </citation>
    <scope>NUCLEOTIDE SEQUENCE [LARGE SCALE GENOMIC DNA]</scope>
    <source>
        <strain evidence="9">ATCC 43812 / DSM 4252 / R-10</strain>
    </source>
</reference>
<evidence type="ECO:0000256" key="1">
    <source>
        <dbReference type="ARBA" id="ARBA00004141"/>
    </source>
</evidence>
<dbReference type="eggNOG" id="COG0705">
    <property type="taxonomic scope" value="Bacteria"/>
</dbReference>
<protein>
    <submittedName>
        <fullName evidence="8">Rhomboid family protein</fullName>
    </submittedName>
</protein>
<keyword evidence="2 5" id="KW-0812">Transmembrane</keyword>
<feature type="transmembrane region" description="Helical" evidence="5">
    <location>
        <begin position="152"/>
        <end position="170"/>
    </location>
</feature>
<dbReference type="PANTHER" id="PTHR43066:SF11">
    <property type="entry name" value="PEPTIDASE S54 RHOMBOID DOMAIN-CONTAINING PROTEIN"/>
    <property type="match status" value="1"/>
</dbReference>
<keyword evidence="9" id="KW-1185">Reference proteome</keyword>
<evidence type="ECO:0000256" key="4">
    <source>
        <dbReference type="ARBA" id="ARBA00023136"/>
    </source>
</evidence>
<evidence type="ECO:0000256" key="2">
    <source>
        <dbReference type="ARBA" id="ARBA00022692"/>
    </source>
</evidence>
<dbReference type="AlphaFoldDB" id="D0MDJ0"/>
<dbReference type="PANTHER" id="PTHR43066">
    <property type="entry name" value="RHOMBOID-RELATED PROTEIN"/>
    <property type="match status" value="1"/>
</dbReference>
<dbReference type="Pfam" id="PF20216">
    <property type="entry name" value="DUF6576"/>
    <property type="match status" value="1"/>
</dbReference>
<evidence type="ECO:0000259" key="6">
    <source>
        <dbReference type="Pfam" id="PF01694"/>
    </source>
</evidence>
<gene>
    <name evidence="8" type="ordered locus">Rmar_0277</name>
</gene>
<keyword evidence="4 5" id="KW-0472">Membrane</keyword>
<evidence type="ECO:0000313" key="8">
    <source>
        <dbReference type="EMBL" id="ACY47183.1"/>
    </source>
</evidence>
<dbReference type="EMBL" id="CP001807">
    <property type="protein sequence ID" value="ACY47183.1"/>
    <property type="molecule type" value="Genomic_DNA"/>
</dbReference>
<dbReference type="InterPro" id="IPR046483">
    <property type="entry name" value="DUF6576"/>
</dbReference>
<evidence type="ECO:0000259" key="7">
    <source>
        <dbReference type="Pfam" id="PF20216"/>
    </source>
</evidence>
<dbReference type="GO" id="GO:0004252">
    <property type="term" value="F:serine-type endopeptidase activity"/>
    <property type="evidence" value="ECO:0007669"/>
    <property type="project" value="InterPro"/>
</dbReference>
<feature type="transmembrane region" description="Helical" evidence="5">
    <location>
        <begin position="123"/>
        <end position="145"/>
    </location>
</feature>
<dbReference type="Pfam" id="PF01694">
    <property type="entry name" value="Rhomboid"/>
    <property type="match status" value="1"/>
</dbReference>
<dbReference type="HOGENOM" id="CLU_055068_4_0_10"/>
<dbReference type="InterPro" id="IPR022764">
    <property type="entry name" value="Peptidase_S54_rhomboid_dom"/>
</dbReference>
<organism evidence="8 9">
    <name type="scientific">Rhodothermus marinus (strain ATCC 43812 / DSM 4252 / R-10)</name>
    <name type="common">Rhodothermus obamensis</name>
    <dbReference type="NCBI Taxonomy" id="518766"/>
    <lineage>
        <taxon>Bacteria</taxon>
        <taxon>Pseudomonadati</taxon>
        <taxon>Rhodothermota</taxon>
        <taxon>Rhodothermia</taxon>
        <taxon>Rhodothermales</taxon>
        <taxon>Rhodothermaceae</taxon>
        <taxon>Rhodothermus</taxon>
    </lineage>
</organism>
<evidence type="ECO:0000256" key="5">
    <source>
        <dbReference type="SAM" id="Phobius"/>
    </source>
</evidence>
<evidence type="ECO:0000256" key="3">
    <source>
        <dbReference type="ARBA" id="ARBA00022989"/>
    </source>
</evidence>
<evidence type="ECO:0000313" key="9">
    <source>
        <dbReference type="Proteomes" id="UP000002221"/>
    </source>
</evidence>
<dbReference type="STRING" id="518766.Rmar_0277"/>
<dbReference type="InterPro" id="IPR035952">
    <property type="entry name" value="Rhomboid-like_sf"/>
</dbReference>
<feature type="domain" description="DUF6576" evidence="7">
    <location>
        <begin position="259"/>
        <end position="293"/>
    </location>
</feature>
<feature type="transmembrane region" description="Helical" evidence="5">
    <location>
        <begin position="7"/>
        <end position="27"/>
    </location>
</feature>
<sequence length="293" mass="32565">MQPPALRALLTINVGVYLLWILALMHIDAVRGFVWMQLALNPDWPAILTHPWQLVTYNFLHLQPGFWGLLHILFNMLWLVWIGREYEELHGSHQLLALYLIAGVGGGLLTVLLHALFPGVGAFGGLVHGASASVLGVLMAVAILYPFKSVALFLFGPIRLLYLVLIFLALDVLFMAGGGTAVGAHLGGALFGFLYAKAEQRGLDLAGWARIFFQPRRARRGRQPVTAETGRMLRRVGAWMEQRRGAAAEGRSSSAEERSLEEEVDRILDKISAHGYDSLTEEEKRILYEASRR</sequence>
<feature type="transmembrane region" description="Helical" evidence="5">
    <location>
        <begin position="176"/>
        <end position="196"/>
    </location>
</feature>
<dbReference type="KEGG" id="rmr:Rmar_0277"/>
<feature type="transmembrane region" description="Helical" evidence="5">
    <location>
        <begin position="95"/>
        <end position="117"/>
    </location>
</feature>
<keyword evidence="3 5" id="KW-1133">Transmembrane helix</keyword>
<dbReference type="Proteomes" id="UP000002221">
    <property type="component" value="Chromosome"/>
</dbReference>
<accession>D0MDJ0</accession>
<comment type="subcellular location">
    <subcellularLocation>
        <location evidence="1">Membrane</location>
        <topology evidence="1">Multi-pass membrane protein</topology>
    </subcellularLocation>
</comment>
<dbReference type="GO" id="GO:0016020">
    <property type="term" value="C:membrane"/>
    <property type="evidence" value="ECO:0007669"/>
    <property type="project" value="UniProtKB-SubCell"/>
</dbReference>
<dbReference type="MEROPS" id="S54.025"/>
<name>D0MDJ0_RHOM4</name>
<dbReference type="Gene3D" id="1.20.1540.10">
    <property type="entry name" value="Rhomboid-like"/>
    <property type="match status" value="1"/>
</dbReference>
<proteinExistence type="predicted"/>